<proteinExistence type="predicted"/>
<reference evidence="3 4" key="1">
    <citation type="journal article" date="2013" name="Nat. Commun.">
        <title>Genome analysis reveals insights into physiology and longevity of the Brandt's bat Myotis brandtii.</title>
        <authorList>
            <person name="Seim I."/>
            <person name="Fang X."/>
            <person name="Xiong Z."/>
            <person name="Lobanov A.V."/>
            <person name="Huang Z."/>
            <person name="Ma S."/>
            <person name="Feng Y."/>
            <person name="Turanov A.A."/>
            <person name="Zhu Y."/>
            <person name="Lenz T.L."/>
            <person name="Gerashchenko M.V."/>
            <person name="Fan D."/>
            <person name="Hee Yim S."/>
            <person name="Yao X."/>
            <person name="Jordan D."/>
            <person name="Xiong Y."/>
            <person name="Ma Y."/>
            <person name="Lyapunov A.N."/>
            <person name="Chen G."/>
            <person name="Kulakova O.I."/>
            <person name="Sun Y."/>
            <person name="Lee S.G."/>
            <person name="Bronson R.T."/>
            <person name="Moskalev A.A."/>
            <person name="Sunyaev S.R."/>
            <person name="Zhang G."/>
            <person name="Krogh A."/>
            <person name="Wang J."/>
            <person name="Gladyshev V.N."/>
        </authorList>
    </citation>
    <scope>NUCLEOTIDE SEQUENCE [LARGE SCALE GENOMIC DNA]</scope>
</reference>
<feature type="domain" description="ZU5" evidence="2">
    <location>
        <begin position="1"/>
        <end position="125"/>
    </location>
</feature>
<dbReference type="PROSITE" id="PS51145">
    <property type="entry name" value="ZU5"/>
    <property type="match status" value="1"/>
</dbReference>
<accession>S7MEG9</accession>
<evidence type="ECO:0000256" key="1">
    <source>
        <dbReference type="SAM" id="MobiDB-lite"/>
    </source>
</evidence>
<dbReference type="Gene3D" id="2.60.220.30">
    <property type="match status" value="1"/>
</dbReference>
<dbReference type="Pfam" id="PF00791">
    <property type="entry name" value="ZU5"/>
    <property type="match status" value="1"/>
</dbReference>
<evidence type="ECO:0000313" key="4">
    <source>
        <dbReference type="Proteomes" id="UP000052978"/>
    </source>
</evidence>
<dbReference type="AlphaFoldDB" id="S7MEG9"/>
<dbReference type="EMBL" id="KE161075">
    <property type="protein sequence ID" value="EPQ01575.1"/>
    <property type="molecule type" value="Genomic_DNA"/>
</dbReference>
<feature type="region of interest" description="Disordered" evidence="1">
    <location>
        <begin position="87"/>
        <end position="125"/>
    </location>
</feature>
<organism evidence="3 4">
    <name type="scientific">Myotis brandtii</name>
    <name type="common">Brandt's bat</name>
    <dbReference type="NCBI Taxonomy" id="109478"/>
    <lineage>
        <taxon>Eukaryota</taxon>
        <taxon>Metazoa</taxon>
        <taxon>Chordata</taxon>
        <taxon>Craniata</taxon>
        <taxon>Vertebrata</taxon>
        <taxon>Euteleostomi</taxon>
        <taxon>Mammalia</taxon>
        <taxon>Eutheria</taxon>
        <taxon>Laurasiatheria</taxon>
        <taxon>Chiroptera</taxon>
        <taxon>Yangochiroptera</taxon>
        <taxon>Vespertilionidae</taxon>
        <taxon>Myotis</taxon>
    </lineage>
</organism>
<dbReference type="Proteomes" id="UP000052978">
    <property type="component" value="Unassembled WGS sequence"/>
</dbReference>
<gene>
    <name evidence="3" type="ORF">D623_10030518</name>
</gene>
<name>S7MEG9_MYOBR</name>
<evidence type="ECO:0000313" key="3">
    <source>
        <dbReference type="EMBL" id="EPQ01575.1"/>
    </source>
</evidence>
<dbReference type="InterPro" id="IPR000906">
    <property type="entry name" value="ZU5_dom"/>
</dbReference>
<evidence type="ECO:0000259" key="2">
    <source>
        <dbReference type="PROSITE" id="PS51145"/>
    </source>
</evidence>
<sequence length="125" mass="13249">MVDARGGSMRGSRHNGLRVVIPPRTCAAPTRITCRLVKPQKLSTPPPLAEEEGLASRIIALGPTGAQFLRCEACLCRVSLTCPCPVGPSRPPRQQPQSHPPQGRERTSLVPPSSHFSAVLTGAAP</sequence>
<protein>
    <submittedName>
        <fullName evidence="3">Ankyrin-1</fullName>
    </submittedName>
</protein>
<keyword evidence="4" id="KW-1185">Reference proteome</keyword>
<dbReference type="SMART" id="SM00218">
    <property type="entry name" value="ZU5"/>
    <property type="match status" value="1"/>
</dbReference>